<evidence type="ECO:0000313" key="2">
    <source>
        <dbReference type="EMBL" id="MBI1647706.1"/>
    </source>
</evidence>
<reference evidence="2 3" key="1">
    <citation type="journal article" date="2021" name="Int. J. Syst. Evol. Microbiol.">
        <title>Capnocytophaga periodontitidis sp. nov., isolated from subgingival plaque of periodontitis patient.</title>
        <authorList>
            <person name="Zhang Y."/>
            <person name="Qiao D."/>
            <person name="Shi W."/>
            <person name="Wu D."/>
            <person name="Cai M."/>
        </authorList>
    </citation>
    <scope>NUCLEOTIDE SEQUENCE [LARGE SCALE GENOMIC DNA]</scope>
    <source>
        <strain evidence="2 3">051621</strain>
    </source>
</reference>
<keyword evidence="3" id="KW-1185">Reference proteome</keyword>
<comment type="caution">
    <text evidence="2">The sequence shown here is derived from an EMBL/GenBank/DDBJ whole genome shotgun (WGS) entry which is preliminary data.</text>
</comment>
<evidence type="ECO:0000256" key="1">
    <source>
        <dbReference type="ARBA" id="ARBA00022679"/>
    </source>
</evidence>
<evidence type="ECO:0000313" key="3">
    <source>
        <dbReference type="Proteomes" id="UP000641139"/>
    </source>
</evidence>
<dbReference type="InterPro" id="IPR051706">
    <property type="entry name" value="Glycosyltransferase_domain"/>
</dbReference>
<dbReference type="PANTHER" id="PTHR32385">
    <property type="entry name" value="MANNOSYL PHOSPHORYLINOSITOL CERAMIDE SYNTHASE"/>
    <property type="match status" value="1"/>
</dbReference>
<dbReference type="GO" id="GO:0016740">
    <property type="term" value="F:transferase activity"/>
    <property type="evidence" value="ECO:0007669"/>
    <property type="project" value="UniProtKB-KW"/>
</dbReference>
<dbReference type="Pfam" id="PF04488">
    <property type="entry name" value="Gly_transf_sug"/>
    <property type="match status" value="1"/>
</dbReference>
<name>A0ABS0SPK2_9FLAO</name>
<dbReference type="SUPFAM" id="SSF53448">
    <property type="entry name" value="Nucleotide-diphospho-sugar transferases"/>
    <property type="match status" value="1"/>
</dbReference>
<keyword evidence="1 2" id="KW-0808">Transferase</keyword>
<dbReference type="PANTHER" id="PTHR32385:SF15">
    <property type="entry name" value="INOSITOL PHOSPHOCERAMIDE MANNOSYLTRANSFERASE 1"/>
    <property type="match status" value="1"/>
</dbReference>
<dbReference type="Gene3D" id="3.90.550.20">
    <property type="match status" value="1"/>
</dbReference>
<gene>
    <name evidence="2" type="ORF">I7X30_11665</name>
</gene>
<sequence length="243" mass="28419">MIPKKIHYCWLSGDPLPELAQKCLSSWKQFLPDYEIVLWDLNKFDINSTPWTKESFESKKYAFAADYIRLYALYTEGGIYLDSDVEVIQSFNNFLNCESFIGFESSGDIEPAVLGAEKGSAWIGKSLKYYQNRHFVNSKGNYDTKPLPIVLEQFLNLKNIDKKNITKSNNICFYPAEYFSPKNFHTKKIEITPFTVSIHHFDGSWLNESLKDKIKNIIHNLILKIFGKKNHKRIVNFIRYFNK</sequence>
<protein>
    <submittedName>
        <fullName evidence="2">Glycosyl transferase</fullName>
    </submittedName>
</protein>
<dbReference type="InterPro" id="IPR029044">
    <property type="entry name" value="Nucleotide-diphossugar_trans"/>
</dbReference>
<dbReference type="InterPro" id="IPR007577">
    <property type="entry name" value="GlycoTrfase_DXD_sugar-bd_CS"/>
</dbReference>
<dbReference type="RefSeq" id="WP_198467250.1">
    <property type="nucleotide sequence ID" value="NZ_JAEFDC010000012.1"/>
</dbReference>
<dbReference type="EMBL" id="JAEFDC010000012">
    <property type="protein sequence ID" value="MBI1647706.1"/>
    <property type="molecule type" value="Genomic_DNA"/>
</dbReference>
<proteinExistence type="predicted"/>
<organism evidence="2 3">
    <name type="scientific">Capnocytophaga periodontitidis</name>
    <dbReference type="NCBI Taxonomy" id="2795027"/>
    <lineage>
        <taxon>Bacteria</taxon>
        <taxon>Pseudomonadati</taxon>
        <taxon>Bacteroidota</taxon>
        <taxon>Flavobacteriia</taxon>
        <taxon>Flavobacteriales</taxon>
        <taxon>Flavobacteriaceae</taxon>
        <taxon>Capnocytophaga</taxon>
    </lineage>
</organism>
<accession>A0ABS0SPK2</accession>
<dbReference type="Proteomes" id="UP000641139">
    <property type="component" value="Unassembled WGS sequence"/>
</dbReference>